<dbReference type="HOGENOM" id="CLU_2051090_0_0_1"/>
<proteinExistence type="predicted"/>
<dbReference type="AlphaFoldDB" id="A0A0C3AXI8"/>
<gene>
    <name evidence="1" type="ORF">M408DRAFT_246737</name>
</gene>
<protein>
    <submittedName>
        <fullName evidence="1">Uncharacterized protein</fullName>
    </submittedName>
</protein>
<sequence length="120" mass="14053">MYEPCRKLTSLLKSDYVPKRWGRESKQGNKNENKKVESTRTTTGCFICCVVSSPTDNRVARWVWFKERGKLDVWVGEKGAKNRIIGDQGGFWFRWVFTLVRDSVLREIIWRGGITIIPQR</sequence>
<reference evidence="2" key="2">
    <citation type="submission" date="2015-01" db="EMBL/GenBank/DDBJ databases">
        <title>Evolutionary Origins and Diversification of the Mycorrhizal Mutualists.</title>
        <authorList>
            <consortium name="DOE Joint Genome Institute"/>
            <consortium name="Mycorrhizal Genomics Consortium"/>
            <person name="Kohler A."/>
            <person name="Kuo A."/>
            <person name="Nagy L.G."/>
            <person name="Floudas D."/>
            <person name="Copeland A."/>
            <person name="Barry K.W."/>
            <person name="Cichocki N."/>
            <person name="Veneault-Fourrey C."/>
            <person name="LaButti K."/>
            <person name="Lindquist E.A."/>
            <person name="Lipzen A."/>
            <person name="Lundell T."/>
            <person name="Morin E."/>
            <person name="Murat C."/>
            <person name="Riley R."/>
            <person name="Ohm R."/>
            <person name="Sun H."/>
            <person name="Tunlid A."/>
            <person name="Henrissat B."/>
            <person name="Grigoriev I.V."/>
            <person name="Hibbett D.S."/>
            <person name="Martin F."/>
        </authorList>
    </citation>
    <scope>NUCLEOTIDE SEQUENCE [LARGE SCALE GENOMIC DNA]</scope>
    <source>
        <strain evidence="2">MAFF 305830</strain>
    </source>
</reference>
<dbReference type="EMBL" id="KN824329">
    <property type="protein sequence ID" value="KIM23956.1"/>
    <property type="molecule type" value="Genomic_DNA"/>
</dbReference>
<evidence type="ECO:0000313" key="2">
    <source>
        <dbReference type="Proteomes" id="UP000054097"/>
    </source>
</evidence>
<name>A0A0C3AXI8_SERVB</name>
<evidence type="ECO:0000313" key="1">
    <source>
        <dbReference type="EMBL" id="KIM23956.1"/>
    </source>
</evidence>
<accession>A0A0C3AXI8</accession>
<organism evidence="1 2">
    <name type="scientific">Serendipita vermifera MAFF 305830</name>
    <dbReference type="NCBI Taxonomy" id="933852"/>
    <lineage>
        <taxon>Eukaryota</taxon>
        <taxon>Fungi</taxon>
        <taxon>Dikarya</taxon>
        <taxon>Basidiomycota</taxon>
        <taxon>Agaricomycotina</taxon>
        <taxon>Agaricomycetes</taxon>
        <taxon>Sebacinales</taxon>
        <taxon>Serendipitaceae</taxon>
        <taxon>Serendipita</taxon>
    </lineage>
</organism>
<reference evidence="1 2" key="1">
    <citation type="submission" date="2014-04" db="EMBL/GenBank/DDBJ databases">
        <authorList>
            <consortium name="DOE Joint Genome Institute"/>
            <person name="Kuo A."/>
            <person name="Zuccaro A."/>
            <person name="Kohler A."/>
            <person name="Nagy L.G."/>
            <person name="Floudas D."/>
            <person name="Copeland A."/>
            <person name="Barry K.W."/>
            <person name="Cichocki N."/>
            <person name="Veneault-Fourrey C."/>
            <person name="LaButti K."/>
            <person name="Lindquist E.A."/>
            <person name="Lipzen A."/>
            <person name="Lundell T."/>
            <person name="Morin E."/>
            <person name="Murat C."/>
            <person name="Sun H."/>
            <person name="Tunlid A."/>
            <person name="Henrissat B."/>
            <person name="Grigoriev I.V."/>
            <person name="Hibbett D.S."/>
            <person name="Martin F."/>
            <person name="Nordberg H.P."/>
            <person name="Cantor M.N."/>
            <person name="Hua S.X."/>
        </authorList>
    </citation>
    <scope>NUCLEOTIDE SEQUENCE [LARGE SCALE GENOMIC DNA]</scope>
    <source>
        <strain evidence="1 2">MAFF 305830</strain>
    </source>
</reference>
<dbReference type="Proteomes" id="UP000054097">
    <property type="component" value="Unassembled WGS sequence"/>
</dbReference>
<keyword evidence="2" id="KW-1185">Reference proteome</keyword>